<protein>
    <submittedName>
        <fullName evidence="2">Uncharacterized protein</fullName>
    </submittedName>
</protein>
<evidence type="ECO:0000256" key="1">
    <source>
        <dbReference type="SAM" id="MobiDB-lite"/>
    </source>
</evidence>
<dbReference type="AlphaFoldDB" id="A0A2T0A257"/>
<dbReference type="EMBL" id="LCTV02000010">
    <property type="protein sequence ID" value="PRQ72097.1"/>
    <property type="molecule type" value="Genomic_DNA"/>
</dbReference>
<feature type="compositionally biased region" description="Basic residues" evidence="1">
    <location>
        <begin position="113"/>
        <end position="127"/>
    </location>
</feature>
<name>A0A2T0A257_RHOTO</name>
<evidence type="ECO:0000313" key="3">
    <source>
        <dbReference type="Proteomes" id="UP000239560"/>
    </source>
</evidence>
<feature type="compositionally biased region" description="Basic residues" evidence="1">
    <location>
        <begin position="285"/>
        <end position="294"/>
    </location>
</feature>
<accession>A0A2T0A257</accession>
<reference evidence="2 3" key="1">
    <citation type="journal article" date="2018" name="Elife">
        <title>Functional genomics of lipid metabolism in the oleaginous yeast Rhodosporidium toruloides.</title>
        <authorList>
            <person name="Coradetti S.T."/>
            <person name="Pinel D."/>
            <person name="Geiselman G."/>
            <person name="Ito M."/>
            <person name="Mondo S."/>
            <person name="Reilly M.C."/>
            <person name="Cheng Y.F."/>
            <person name="Bauer S."/>
            <person name="Grigoriev I."/>
            <person name="Gladden J.M."/>
            <person name="Simmons B.A."/>
            <person name="Brem R."/>
            <person name="Arkin A.P."/>
            <person name="Skerker J.M."/>
        </authorList>
    </citation>
    <scope>NUCLEOTIDE SEQUENCE [LARGE SCALE GENOMIC DNA]</scope>
    <source>
        <strain evidence="2 3">NBRC 0880</strain>
    </source>
</reference>
<gene>
    <name evidence="2" type="ORF">AAT19DRAFT_9436</name>
</gene>
<feature type="region of interest" description="Disordered" evidence="1">
    <location>
        <begin position="110"/>
        <end position="365"/>
    </location>
</feature>
<comment type="caution">
    <text evidence="2">The sequence shown here is derived from an EMBL/GenBank/DDBJ whole genome shotgun (WGS) entry which is preliminary data.</text>
</comment>
<dbReference type="Proteomes" id="UP000239560">
    <property type="component" value="Unassembled WGS sequence"/>
</dbReference>
<organism evidence="2 3">
    <name type="scientific">Rhodotorula toruloides</name>
    <name type="common">Yeast</name>
    <name type="synonym">Rhodosporidium toruloides</name>
    <dbReference type="NCBI Taxonomy" id="5286"/>
    <lineage>
        <taxon>Eukaryota</taxon>
        <taxon>Fungi</taxon>
        <taxon>Dikarya</taxon>
        <taxon>Basidiomycota</taxon>
        <taxon>Pucciniomycotina</taxon>
        <taxon>Microbotryomycetes</taxon>
        <taxon>Sporidiobolales</taxon>
        <taxon>Sporidiobolaceae</taxon>
        <taxon>Rhodotorula</taxon>
    </lineage>
</organism>
<feature type="compositionally biased region" description="Basic residues" evidence="1">
    <location>
        <begin position="340"/>
        <end position="358"/>
    </location>
</feature>
<evidence type="ECO:0000313" key="2">
    <source>
        <dbReference type="EMBL" id="PRQ72097.1"/>
    </source>
</evidence>
<proteinExistence type="predicted"/>
<sequence>MTCKREREKERASSVVVVVGCVILSPPQPKLAVREQSAKFSIHGIAGSTFALAHRRTSAAEPARRVLSPVLVAERSGHVSVELSHRNGPATPPSLCLILISFPSNQATGLDRRRLRRRSLAHTRTRLGRTSSTAEKGEEGDAGAGEAASGGGFLPDPPAGDFAGGGGFLPEDETGGGGFLPEDSGAELGGGFLPEPPGDTNMQPTGGDTGDGFLLDDFANEGGFLPLPPPPLADSGDSMAVDYSASTSAGGGGGGFLPDPPAEFSSGGEPKPAAADDGENDVPKLRRQPARRSTRANPLPEDEDVSAKDFGAALDALPDDSDSSLSEAATDSEDDVGGSAKKKGKSPGKGKKSRRGRRGHPDDITAEDVAAAQDTFDLFFEESPQSVLPKRERAIGLMELQRACRVLKEKMTDGDLNEMLEYAARSKGLVDLESFARILVETGL</sequence>
<dbReference type="OrthoDB" id="2530165at2759"/>